<evidence type="ECO:0000256" key="1">
    <source>
        <dbReference type="SAM" id="Coils"/>
    </source>
</evidence>
<keyword evidence="1" id="KW-0175">Coiled coil</keyword>
<reference evidence="3" key="2">
    <citation type="journal article" date="2016" name="Sci. Rep.">
        <title>Dictyocaulus viviparus genome, variome and transcriptome elucidate lungworm biology and support future intervention.</title>
        <authorList>
            <person name="McNulty S.N."/>
            <person name="Strube C."/>
            <person name="Rosa B.A."/>
            <person name="Martin J.C."/>
            <person name="Tyagi R."/>
            <person name="Choi Y.J."/>
            <person name="Wang Q."/>
            <person name="Hallsworth Pepin K."/>
            <person name="Zhang X."/>
            <person name="Ozersky P."/>
            <person name="Wilson R.K."/>
            <person name="Sternberg P.W."/>
            <person name="Gasser R.B."/>
            <person name="Mitreva M."/>
        </authorList>
    </citation>
    <scope>NUCLEOTIDE SEQUENCE [LARGE SCALE GENOMIC DNA]</scope>
    <source>
        <strain evidence="3">HannoverDv2000</strain>
    </source>
</reference>
<dbReference type="STRING" id="29172.A0A0D8XGE5"/>
<proteinExistence type="predicted"/>
<name>A0A0D8XGE5_DICVI</name>
<dbReference type="Proteomes" id="UP000053766">
    <property type="component" value="Unassembled WGS sequence"/>
</dbReference>
<dbReference type="AlphaFoldDB" id="A0A0D8XGE5"/>
<evidence type="ECO:0000313" key="3">
    <source>
        <dbReference type="Proteomes" id="UP000053766"/>
    </source>
</evidence>
<sequence length="186" mass="21293">MCCRESDQTCNSAVFPTLADSRLSSPLCARPESPIYAQPWAHHQSESEHRYPNVRLAKQRSFPSQALTVRNQLFHYMKPEIPYNEYAKPFDIETSTGDCPKGTTSLVDREPCFPSACCEIIAKRQMSRNSALEKTDEEFLSELDAQIAELQMRSDELRSIVEKACQRRHAANWLRPSMNCTFELSI</sequence>
<protein>
    <submittedName>
        <fullName evidence="2">Uncharacterized protein</fullName>
    </submittedName>
</protein>
<dbReference type="EMBL" id="KN716531">
    <property type="protein sequence ID" value="KJH43725.1"/>
    <property type="molecule type" value="Genomic_DNA"/>
</dbReference>
<organism evidence="2 3">
    <name type="scientific">Dictyocaulus viviparus</name>
    <name type="common">Bovine lungworm</name>
    <dbReference type="NCBI Taxonomy" id="29172"/>
    <lineage>
        <taxon>Eukaryota</taxon>
        <taxon>Metazoa</taxon>
        <taxon>Ecdysozoa</taxon>
        <taxon>Nematoda</taxon>
        <taxon>Chromadorea</taxon>
        <taxon>Rhabditida</taxon>
        <taxon>Rhabditina</taxon>
        <taxon>Rhabditomorpha</taxon>
        <taxon>Strongyloidea</taxon>
        <taxon>Metastrongylidae</taxon>
        <taxon>Dictyocaulus</taxon>
    </lineage>
</organism>
<reference evidence="2 3" key="1">
    <citation type="submission" date="2013-11" db="EMBL/GenBank/DDBJ databases">
        <title>Draft genome of the bovine lungworm Dictyocaulus viviparus.</title>
        <authorList>
            <person name="Mitreva M."/>
        </authorList>
    </citation>
    <scope>NUCLEOTIDE SEQUENCE [LARGE SCALE GENOMIC DNA]</scope>
    <source>
        <strain evidence="2 3">HannoverDv2000</strain>
    </source>
</reference>
<gene>
    <name evidence="2" type="ORF">DICVIV_10261</name>
</gene>
<evidence type="ECO:0000313" key="2">
    <source>
        <dbReference type="EMBL" id="KJH43725.1"/>
    </source>
</evidence>
<accession>A0A0D8XGE5</accession>
<keyword evidence="3" id="KW-1185">Reference proteome</keyword>
<feature type="coiled-coil region" evidence="1">
    <location>
        <begin position="140"/>
        <end position="167"/>
    </location>
</feature>
<dbReference type="OrthoDB" id="5866597at2759"/>